<dbReference type="AlphaFoldDB" id="U4LRZ0"/>
<evidence type="ECO:0000313" key="2">
    <source>
        <dbReference type="Proteomes" id="UP000018144"/>
    </source>
</evidence>
<name>U4LRZ0_PYROM</name>
<gene>
    <name evidence="1" type="ORF">PCON_04627</name>
</gene>
<dbReference type="Proteomes" id="UP000018144">
    <property type="component" value="Unassembled WGS sequence"/>
</dbReference>
<dbReference type="EMBL" id="HF936670">
    <property type="protein sequence ID" value="CCX34951.1"/>
    <property type="molecule type" value="Genomic_DNA"/>
</dbReference>
<sequence length="42" mass="4982">MQLWIRNRFFIRHCFDGLPNKQNISSVGKSFMICRYFAGISV</sequence>
<keyword evidence="2" id="KW-1185">Reference proteome</keyword>
<proteinExistence type="predicted"/>
<protein>
    <submittedName>
        <fullName evidence="1">Uncharacterized protein</fullName>
    </submittedName>
</protein>
<evidence type="ECO:0000313" key="1">
    <source>
        <dbReference type="EMBL" id="CCX34951.1"/>
    </source>
</evidence>
<organism evidence="1 2">
    <name type="scientific">Pyronema omphalodes (strain CBS 100304)</name>
    <name type="common">Pyronema confluens</name>
    <dbReference type="NCBI Taxonomy" id="1076935"/>
    <lineage>
        <taxon>Eukaryota</taxon>
        <taxon>Fungi</taxon>
        <taxon>Dikarya</taxon>
        <taxon>Ascomycota</taxon>
        <taxon>Pezizomycotina</taxon>
        <taxon>Pezizomycetes</taxon>
        <taxon>Pezizales</taxon>
        <taxon>Pyronemataceae</taxon>
        <taxon>Pyronema</taxon>
    </lineage>
</organism>
<accession>U4LRZ0</accession>
<reference evidence="1 2" key="1">
    <citation type="journal article" date="2013" name="PLoS Genet.">
        <title>The genome and development-dependent transcriptomes of Pyronema confluens: a window into fungal evolution.</title>
        <authorList>
            <person name="Traeger S."/>
            <person name="Altegoer F."/>
            <person name="Freitag M."/>
            <person name="Gabaldon T."/>
            <person name="Kempken F."/>
            <person name="Kumar A."/>
            <person name="Marcet-Houben M."/>
            <person name="Poggeler S."/>
            <person name="Stajich J.E."/>
            <person name="Nowrousian M."/>
        </authorList>
    </citation>
    <scope>NUCLEOTIDE SEQUENCE [LARGE SCALE GENOMIC DNA]</scope>
    <source>
        <strain evidence="2">CBS 100304</strain>
        <tissue evidence="1">Vegetative mycelium</tissue>
    </source>
</reference>